<organism evidence="9 10">
    <name type="scientific">Aspergillus versicolor CBS 583.65</name>
    <dbReference type="NCBI Taxonomy" id="1036611"/>
    <lineage>
        <taxon>Eukaryota</taxon>
        <taxon>Fungi</taxon>
        <taxon>Dikarya</taxon>
        <taxon>Ascomycota</taxon>
        <taxon>Pezizomycotina</taxon>
        <taxon>Eurotiomycetes</taxon>
        <taxon>Eurotiomycetidae</taxon>
        <taxon>Eurotiales</taxon>
        <taxon>Aspergillaceae</taxon>
        <taxon>Aspergillus</taxon>
        <taxon>Aspergillus subgen. Nidulantes</taxon>
    </lineage>
</organism>
<keyword evidence="4" id="KW-0238">DNA-binding</keyword>
<keyword evidence="1" id="KW-0479">Metal-binding</keyword>
<keyword evidence="3" id="KW-0805">Transcription regulation</keyword>
<dbReference type="Pfam" id="PF00172">
    <property type="entry name" value="Zn_clus"/>
    <property type="match status" value="1"/>
</dbReference>
<dbReference type="GO" id="GO:0006351">
    <property type="term" value="P:DNA-templated transcription"/>
    <property type="evidence" value="ECO:0007669"/>
    <property type="project" value="InterPro"/>
</dbReference>
<dbReference type="SUPFAM" id="SSF57701">
    <property type="entry name" value="Zn2/Cys6 DNA-binding domain"/>
    <property type="match status" value="1"/>
</dbReference>
<dbReference type="CDD" id="cd12148">
    <property type="entry name" value="fungal_TF_MHR"/>
    <property type="match status" value="1"/>
</dbReference>
<evidence type="ECO:0000313" key="9">
    <source>
        <dbReference type="EMBL" id="OJJ07190.1"/>
    </source>
</evidence>
<dbReference type="GO" id="GO:0000981">
    <property type="term" value="F:DNA-binding transcription factor activity, RNA polymerase II-specific"/>
    <property type="evidence" value="ECO:0007669"/>
    <property type="project" value="InterPro"/>
</dbReference>
<dbReference type="CDD" id="cd00067">
    <property type="entry name" value="GAL4"/>
    <property type="match status" value="1"/>
</dbReference>
<evidence type="ECO:0000256" key="4">
    <source>
        <dbReference type="ARBA" id="ARBA00023125"/>
    </source>
</evidence>
<dbReference type="PANTHER" id="PTHR31779:SF5">
    <property type="entry name" value="ZN(II)2CYS6 TRANSCRIPTION FACTOR (EUROFUNG)"/>
    <property type="match status" value="1"/>
</dbReference>
<name>A0A1L9Q096_ASPVE</name>
<dbReference type="OrthoDB" id="9986881at2759"/>
<dbReference type="PROSITE" id="PS00463">
    <property type="entry name" value="ZN2_CY6_FUNGAL_1"/>
    <property type="match status" value="1"/>
</dbReference>
<protein>
    <recommendedName>
        <fullName evidence="8">Zn(2)-C6 fungal-type domain-containing protein</fullName>
    </recommendedName>
</protein>
<evidence type="ECO:0000256" key="7">
    <source>
        <dbReference type="SAM" id="MobiDB-lite"/>
    </source>
</evidence>
<keyword evidence="2" id="KW-0862">Zinc</keyword>
<evidence type="ECO:0000256" key="6">
    <source>
        <dbReference type="ARBA" id="ARBA00023242"/>
    </source>
</evidence>
<dbReference type="PANTHER" id="PTHR31779">
    <property type="entry name" value="2-NITROPROPANE DIOXYGENASE FAMILY, PUTATIVE (AFU_ORTHOLOGUE AFUA_2G17430)-RELATED"/>
    <property type="match status" value="1"/>
</dbReference>
<dbReference type="GO" id="GO:0008270">
    <property type="term" value="F:zinc ion binding"/>
    <property type="evidence" value="ECO:0007669"/>
    <property type="project" value="InterPro"/>
</dbReference>
<evidence type="ECO:0000256" key="2">
    <source>
        <dbReference type="ARBA" id="ARBA00022833"/>
    </source>
</evidence>
<keyword evidence="5" id="KW-0804">Transcription</keyword>
<evidence type="ECO:0000259" key="8">
    <source>
        <dbReference type="PROSITE" id="PS50048"/>
    </source>
</evidence>
<dbReference type="Pfam" id="PF04082">
    <property type="entry name" value="Fungal_trans"/>
    <property type="match status" value="1"/>
</dbReference>
<dbReference type="AlphaFoldDB" id="A0A1L9Q096"/>
<dbReference type="EMBL" id="KV878136">
    <property type="protein sequence ID" value="OJJ07190.1"/>
    <property type="molecule type" value="Genomic_DNA"/>
</dbReference>
<dbReference type="GO" id="GO:0003677">
    <property type="term" value="F:DNA binding"/>
    <property type="evidence" value="ECO:0007669"/>
    <property type="project" value="UniProtKB-KW"/>
</dbReference>
<dbReference type="GO" id="GO:0009410">
    <property type="term" value="P:response to xenobiotic stimulus"/>
    <property type="evidence" value="ECO:0007669"/>
    <property type="project" value="TreeGrafter"/>
</dbReference>
<gene>
    <name evidence="9" type="ORF">ASPVEDRAFT_88444</name>
</gene>
<evidence type="ECO:0000256" key="3">
    <source>
        <dbReference type="ARBA" id="ARBA00023015"/>
    </source>
</evidence>
<dbReference type="Proteomes" id="UP000184073">
    <property type="component" value="Unassembled WGS sequence"/>
</dbReference>
<dbReference type="InterPro" id="IPR001138">
    <property type="entry name" value="Zn2Cys6_DnaBD"/>
</dbReference>
<dbReference type="InterPro" id="IPR036864">
    <property type="entry name" value="Zn2-C6_fun-type_DNA-bd_sf"/>
</dbReference>
<evidence type="ECO:0000256" key="1">
    <source>
        <dbReference type="ARBA" id="ARBA00022723"/>
    </source>
</evidence>
<dbReference type="Gene3D" id="4.10.240.10">
    <property type="entry name" value="Zn(2)-C6 fungal-type DNA-binding domain"/>
    <property type="match status" value="1"/>
</dbReference>
<feature type="domain" description="Zn(2)-C6 fungal-type" evidence="8">
    <location>
        <begin position="13"/>
        <end position="42"/>
    </location>
</feature>
<proteinExistence type="predicted"/>
<keyword evidence="6" id="KW-0539">Nucleus</keyword>
<dbReference type="InterPro" id="IPR052478">
    <property type="entry name" value="Metabolite_Synth_Reg"/>
</dbReference>
<dbReference type="RefSeq" id="XP_040672952.1">
    <property type="nucleotide sequence ID" value="XM_040818320.1"/>
</dbReference>
<reference evidence="10" key="1">
    <citation type="journal article" date="2017" name="Genome Biol.">
        <title>Comparative genomics reveals high biological diversity and specific adaptations in the industrially and medically important fungal genus Aspergillus.</title>
        <authorList>
            <person name="de Vries R.P."/>
            <person name="Riley R."/>
            <person name="Wiebenga A."/>
            <person name="Aguilar-Osorio G."/>
            <person name="Amillis S."/>
            <person name="Uchima C.A."/>
            <person name="Anderluh G."/>
            <person name="Asadollahi M."/>
            <person name="Askin M."/>
            <person name="Barry K."/>
            <person name="Battaglia E."/>
            <person name="Bayram O."/>
            <person name="Benocci T."/>
            <person name="Braus-Stromeyer S.A."/>
            <person name="Caldana C."/>
            <person name="Canovas D."/>
            <person name="Cerqueira G.C."/>
            <person name="Chen F."/>
            <person name="Chen W."/>
            <person name="Choi C."/>
            <person name="Clum A."/>
            <person name="Dos Santos R.A."/>
            <person name="Damasio A.R."/>
            <person name="Diallinas G."/>
            <person name="Emri T."/>
            <person name="Fekete E."/>
            <person name="Flipphi M."/>
            <person name="Freyberg S."/>
            <person name="Gallo A."/>
            <person name="Gournas C."/>
            <person name="Habgood R."/>
            <person name="Hainaut M."/>
            <person name="Harispe M.L."/>
            <person name="Henrissat B."/>
            <person name="Hilden K.S."/>
            <person name="Hope R."/>
            <person name="Hossain A."/>
            <person name="Karabika E."/>
            <person name="Karaffa L."/>
            <person name="Karanyi Z."/>
            <person name="Krasevec N."/>
            <person name="Kuo A."/>
            <person name="Kusch H."/>
            <person name="LaButti K."/>
            <person name="Lagendijk E.L."/>
            <person name="Lapidus A."/>
            <person name="Levasseur A."/>
            <person name="Lindquist E."/>
            <person name="Lipzen A."/>
            <person name="Logrieco A.F."/>
            <person name="MacCabe A."/>
            <person name="Maekelae M.R."/>
            <person name="Malavazi I."/>
            <person name="Melin P."/>
            <person name="Meyer V."/>
            <person name="Mielnichuk N."/>
            <person name="Miskei M."/>
            <person name="Molnar A.P."/>
            <person name="Mule G."/>
            <person name="Ngan C.Y."/>
            <person name="Orejas M."/>
            <person name="Orosz E."/>
            <person name="Ouedraogo J.P."/>
            <person name="Overkamp K.M."/>
            <person name="Park H.-S."/>
            <person name="Perrone G."/>
            <person name="Piumi F."/>
            <person name="Punt P.J."/>
            <person name="Ram A.F."/>
            <person name="Ramon A."/>
            <person name="Rauscher S."/>
            <person name="Record E."/>
            <person name="Riano-Pachon D.M."/>
            <person name="Robert V."/>
            <person name="Roehrig J."/>
            <person name="Ruller R."/>
            <person name="Salamov A."/>
            <person name="Salih N.S."/>
            <person name="Samson R.A."/>
            <person name="Sandor E."/>
            <person name="Sanguinetti M."/>
            <person name="Schuetze T."/>
            <person name="Sepcic K."/>
            <person name="Shelest E."/>
            <person name="Sherlock G."/>
            <person name="Sophianopoulou V."/>
            <person name="Squina F.M."/>
            <person name="Sun H."/>
            <person name="Susca A."/>
            <person name="Todd R.B."/>
            <person name="Tsang A."/>
            <person name="Unkles S.E."/>
            <person name="van de Wiele N."/>
            <person name="van Rossen-Uffink D."/>
            <person name="Oliveira J.V."/>
            <person name="Vesth T.C."/>
            <person name="Visser J."/>
            <person name="Yu J.-H."/>
            <person name="Zhou M."/>
            <person name="Andersen M.R."/>
            <person name="Archer D.B."/>
            <person name="Baker S.E."/>
            <person name="Benoit I."/>
            <person name="Brakhage A.A."/>
            <person name="Braus G.H."/>
            <person name="Fischer R."/>
            <person name="Frisvad J.C."/>
            <person name="Goldman G.H."/>
            <person name="Houbraken J."/>
            <person name="Oakley B."/>
            <person name="Pocsi I."/>
            <person name="Scazzocchio C."/>
            <person name="Seiboth B."/>
            <person name="vanKuyk P.A."/>
            <person name="Wortman J."/>
            <person name="Dyer P.S."/>
            <person name="Grigoriev I.V."/>
        </authorList>
    </citation>
    <scope>NUCLEOTIDE SEQUENCE [LARGE SCALE GENOMIC DNA]</scope>
    <source>
        <strain evidence="10">CBS 583.65</strain>
    </source>
</reference>
<dbReference type="VEuPathDB" id="FungiDB:ASPVEDRAFT_88444"/>
<evidence type="ECO:0000256" key="5">
    <source>
        <dbReference type="ARBA" id="ARBA00023163"/>
    </source>
</evidence>
<dbReference type="SMART" id="SM00066">
    <property type="entry name" value="GAL4"/>
    <property type="match status" value="1"/>
</dbReference>
<dbReference type="InterPro" id="IPR007219">
    <property type="entry name" value="XnlR_reg_dom"/>
</dbReference>
<accession>A0A1L9Q096</accession>
<keyword evidence="10" id="KW-1185">Reference proteome</keyword>
<dbReference type="GeneID" id="63733831"/>
<sequence>MSSVKRQRRSRVACIPCRDRKRKCDGHQLCGTCREFGYACYYDTSTRKKRNKNLFPGSPAQPHQQEAPLNDTQPQSAHSPDHRPESPQPQSLESNSGAAFVRNLGLKIDPANAPEPQLFAWNIGARQLPGTFAPLNIVDIVSQEELARLARVYFDKVDPYYGFIDQDTFFEYLDSRWSRQGTPEPYDAVFCGVAAMGCLFSQNKATPAESHLVESARASLEQFSMSGIPSLTIISGWALRLAYLRLTATPHTAWMASCSLLHLLEASGLHLETKSKHLLFTRPQKVDVNIRRRLFGFVQYINTWISFDLGRSRVILLGASYNAPTRREGDYTVEMLNLLPLSENLEPNVSLDPTQLKATFFNMLENLGTQPPLVLSQCNIVLCIFRRLRELRSGMCAELEDQLLTLMTKSLTCARDLASERCPWSHVANVPFQIVCTLLSMDTPASLLRLTEAMDTLKFVMEIYDTDVMKEAYRTAGLLILLQQRRKEKDARSLNNVLEKHSTAPPDPNIDFLNEGVLDAHNSDYFGDLMAEIPSLDSLDFAHIFMADYHGMPEMAL</sequence>
<evidence type="ECO:0000313" key="10">
    <source>
        <dbReference type="Proteomes" id="UP000184073"/>
    </source>
</evidence>
<feature type="region of interest" description="Disordered" evidence="7">
    <location>
        <begin position="51"/>
        <end position="94"/>
    </location>
</feature>
<dbReference type="PROSITE" id="PS50048">
    <property type="entry name" value="ZN2_CY6_FUNGAL_2"/>
    <property type="match status" value="1"/>
</dbReference>